<feature type="transmembrane region" description="Helical" evidence="8">
    <location>
        <begin position="140"/>
        <end position="166"/>
    </location>
</feature>
<dbReference type="EMBL" id="JAAOIC020000072">
    <property type="protein sequence ID" value="KAG8034080.1"/>
    <property type="molecule type" value="Genomic_DNA"/>
</dbReference>
<proteinExistence type="inferred from homology"/>
<keyword evidence="5 8" id="KW-0472">Membrane</keyword>
<dbReference type="Pfam" id="PF08395">
    <property type="entry name" value="7tm_7"/>
    <property type="match status" value="1"/>
</dbReference>
<accession>A0A8J5USN7</accession>
<evidence type="ECO:0000256" key="5">
    <source>
        <dbReference type="ARBA" id="ARBA00023136"/>
    </source>
</evidence>
<comment type="subcellular location">
    <subcellularLocation>
        <location evidence="1 8">Cell membrane</location>
        <topology evidence="1 8">Multi-pass membrane protein</topology>
    </subcellularLocation>
</comment>
<evidence type="ECO:0000256" key="8">
    <source>
        <dbReference type="RuleBase" id="RU363108"/>
    </source>
</evidence>
<name>A0A8J5USN7_9HYME</name>
<organism evidence="9 10">
    <name type="scientific">Cotesia typhae</name>
    <dbReference type="NCBI Taxonomy" id="2053667"/>
    <lineage>
        <taxon>Eukaryota</taxon>
        <taxon>Metazoa</taxon>
        <taxon>Ecdysozoa</taxon>
        <taxon>Arthropoda</taxon>
        <taxon>Hexapoda</taxon>
        <taxon>Insecta</taxon>
        <taxon>Pterygota</taxon>
        <taxon>Neoptera</taxon>
        <taxon>Endopterygota</taxon>
        <taxon>Hymenoptera</taxon>
        <taxon>Apocrita</taxon>
        <taxon>Ichneumonoidea</taxon>
        <taxon>Braconidae</taxon>
        <taxon>Microgastrinae</taxon>
        <taxon>Cotesia</taxon>
    </lineage>
</organism>
<feature type="transmembrane region" description="Helical" evidence="8">
    <location>
        <begin position="84"/>
        <end position="105"/>
    </location>
</feature>
<dbReference type="OrthoDB" id="6366728at2759"/>
<dbReference type="GO" id="GO:0007165">
    <property type="term" value="P:signal transduction"/>
    <property type="evidence" value="ECO:0007669"/>
    <property type="project" value="UniProtKB-KW"/>
</dbReference>
<evidence type="ECO:0000256" key="1">
    <source>
        <dbReference type="ARBA" id="ARBA00004651"/>
    </source>
</evidence>
<sequence length="394" mass="45282">MVFIKVHLIIFYFLGLVPFSYKKNTNVVDKKKLGPDTITLVPTEIHTCYSLVLIIIIVIGNSIQIPLFLKESYSGDGNELTETLGLAISVSGNVVMVIMLLLYIVQRQKIIKLGNQLLDLDVAMKKLHNIYKLESEKMKLILICYINTIPCVIIILFTLFIEASFIRATCMYTFHTTIFNYFVIQYAIVLTLIEKKLKCCNDAFLRMKKSIELQFRVYNTQKNTLEKTSIVEIFALKRCHTILCKICSDIADFYSFGFLFIIPYSIVCVILNIYDLLTPFLKIYPTDDVVVRRIGNIAWITARLFPILTTAICATKVSKQIKRTSSVIQEILFECFMSPEVKNELKIFSLELLHKNFQFTAYNVIPVDCTVLRTVFGAIATYLIIFIQFQSDDM</sequence>
<keyword evidence="3 8" id="KW-0812">Transmembrane</keyword>
<evidence type="ECO:0000256" key="7">
    <source>
        <dbReference type="ARBA" id="ARBA00023224"/>
    </source>
</evidence>
<feature type="transmembrane region" description="Helical" evidence="8">
    <location>
        <begin position="172"/>
        <end position="193"/>
    </location>
</feature>
<feature type="transmembrane region" description="Helical" evidence="8">
    <location>
        <begin position="253"/>
        <end position="274"/>
    </location>
</feature>
<dbReference type="GO" id="GO:0043025">
    <property type="term" value="C:neuronal cell body"/>
    <property type="evidence" value="ECO:0007669"/>
    <property type="project" value="TreeGrafter"/>
</dbReference>
<keyword evidence="2 8" id="KW-1003">Cell membrane</keyword>
<evidence type="ECO:0000313" key="10">
    <source>
        <dbReference type="Proteomes" id="UP000729913"/>
    </source>
</evidence>
<keyword evidence="6 8" id="KW-0675">Receptor</keyword>
<protein>
    <recommendedName>
        <fullName evidence="8">Gustatory receptor</fullName>
    </recommendedName>
</protein>
<feature type="transmembrane region" description="Helical" evidence="8">
    <location>
        <begin position="294"/>
        <end position="314"/>
    </location>
</feature>
<dbReference type="GO" id="GO:0005886">
    <property type="term" value="C:plasma membrane"/>
    <property type="evidence" value="ECO:0007669"/>
    <property type="project" value="UniProtKB-SubCell"/>
</dbReference>
<reference evidence="9" key="2">
    <citation type="submission" date="2021-04" db="EMBL/GenBank/DDBJ databases">
        <title>Genome-wide patterns of bracovirus chromosomal integration into multiple host tissues during parasitism.</title>
        <authorList>
            <person name="Chebbi M.A.C."/>
        </authorList>
    </citation>
    <scope>NUCLEOTIDE SEQUENCE</scope>
    <source>
        <tissue evidence="9">Whole body</tissue>
    </source>
</reference>
<keyword evidence="10" id="KW-1185">Reference proteome</keyword>
<dbReference type="PANTHER" id="PTHR21143:SF133">
    <property type="entry name" value="GUSTATORY AND PHEROMONE RECEPTOR 32A-RELATED"/>
    <property type="match status" value="1"/>
</dbReference>
<comment type="similarity">
    <text evidence="8">Belongs to the insect chemoreceptor superfamily. Gustatory receptor (GR) family.</text>
</comment>
<gene>
    <name evidence="9" type="ORF">G9C98_008561</name>
</gene>
<feature type="transmembrane region" description="Helical" evidence="8">
    <location>
        <begin position="6"/>
        <end position="22"/>
    </location>
</feature>
<dbReference type="Proteomes" id="UP000729913">
    <property type="component" value="Unassembled WGS sequence"/>
</dbReference>
<dbReference type="InterPro" id="IPR013604">
    <property type="entry name" value="7TM_chemorcpt"/>
</dbReference>
<reference evidence="9" key="1">
    <citation type="submission" date="2020-03" db="EMBL/GenBank/DDBJ databases">
        <authorList>
            <person name="Chebbi M.A."/>
            <person name="Drezen J.M."/>
        </authorList>
    </citation>
    <scope>NUCLEOTIDE SEQUENCE</scope>
    <source>
        <tissue evidence="9">Whole body</tissue>
    </source>
</reference>
<dbReference type="GO" id="GO:0050909">
    <property type="term" value="P:sensory perception of taste"/>
    <property type="evidence" value="ECO:0007669"/>
    <property type="project" value="InterPro"/>
</dbReference>
<evidence type="ECO:0000256" key="3">
    <source>
        <dbReference type="ARBA" id="ARBA00022692"/>
    </source>
</evidence>
<dbReference type="AlphaFoldDB" id="A0A8J5USN7"/>
<dbReference type="PANTHER" id="PTHR21143">
    <property type="entry name" value="INVERTEBRATE GUSTATORY RECEPTOR"/>
    <property type="match status" value="1"/>
</dbReference>
<evidence type="ECO:0000256" key="2">
    <source>
        <dbReference type="ARBA" id="ARBA00022475"/>
    </source>
</evidence>
<comment type="caution">
    <text evidence="9">The sequence shown here is derived from an EMBL/GenBank/DDBJ whole genome shotgun (WGS) entry which is preliminary data.</text>
</comment>
<dbReference type="GO" id="GO:0030425">
    <property type="term" value="C:dendrite"/>
    <property type="evidence" value="ECO:0007669"/>
    <property type="project" value="TreeGrafter"/>
</dbReference>
<feature type="transmembrane region" description="Helical" evidence="8">
    <location>
        <begin position="371"/>
        <end position="389"/>
    </location>
</feature>
<dbReference type="GO" id="GO:0030424">
    <property type="term" value="C:axon"/>
    <property type="evidence" value="ECO:0007669"/>
    <property type="project" value="TreeGrafter"/>
</dbReference>
<comment type="caution">
    <text evidence="8">Lacks conserved residue(s) required for the propagation of feature annotation.</text>
</comment>
<keyword evidence="4 8" id="KW-1133">Transmembrane helix</keyword>
<evidence type="ECO:0000313" key="9">
    <source>
        <dbReference type="EMBL" id="KAG8034080.1"/>
    </source>
</evidence>
<dbReference type="GO" id="GO:0007635">
    <property type="term" value="P:chemosensory behavior"/>
    <property type="evidence" value="ECO:0007669"/>
    <property type="project" value="TreeGrafter"/>
</dbReference>
<dbReference type="GO" id="GO:0008049">
    <property type="term" value="P:male courtship behavior"/>
    <property type="evidence" value="ECO:0007669"/>
    <property type="project" value="TreeGrafter"/>
</dbReference>
<feature type="transmembrane region" description="Helical" evidence="8">
    <location>
        <begin position="48"/>
        <end position="69"/>
    </location>
</feature>
<evidence type="ECO:0000256" key="6">
    <source>
        <dbReference type="ARBA" id="ARBA00023170"/>
    </source>
</evidence>
<keyword evidence="7 8" id="KW-0807">Transducer</keyword>
<comment type="function">
    <text evidence="8">Gustatory receptor which mediates acceptance or avoidance behavior, depending on its substrates.</text>
</comment>
<evidence type="ECO:0000256" key="4">
    <source>
        <dbReference type="ARBA" id="ARBA00022989"/>
    </source>
</evidence>